<evidence type="ECO:0000256" key="1">
    <source>
        <dbReference type="ARBA" id="ARBA00022801"/>
    </source>
</evidence>
<evidence type="ECO:0000313" key="2">
    <source>
        <dbReference type="EMBL" id="MDT0262112.1"/>
    </source>
</evidence>
<dbReference type="InterPro" id="IPR023365">
    <property type="entry name" value="Sortase_dom-sf"/>
</dbReference>
<keyword evidence="3" id="KW-1185">Reference proteome</keyword>
<dbReference type="Pfam" id="PF04203">
    <property type="entry name" value="Sortase"/>
    <property type="match status" value="1"/>
</dbReference>
<keyword evidence="1" id="KW-0378">Hydrolase</keyword>
<dbReference type="Proteomes" id="UP001183176">
    <property type="component" value="Unassembled WGS sequence"/>
</dbReference>
<proteinExistence type="predicted"/>
<dbReference type="RefSeq" id="WP_311423263.1">
    <property type="nucleotide sequence ID" value="NZ_JAVREH010000014.1"/>
</dbReference>
<organism evidence="2 3">
    <name type="scientific">Jatrophihabitans lederbergiae</name>
    <dbReference type="NCBI Taxonomy" id="3075547"/>
    <lineage>
        <taxon>Bacteria</taxon>
        <taxon>Bacillati</taxon>
        <taxon>Actinomycetota</taxon>
        <taxon>Actinomycetes</taxon>
        <taxon>Jatrophihabitantales</taxon>
        <taxon>Jatrophihabitantaceae</taxon>
        <taxon>Jatrophihabitans</taxon>
    </lineage>
</organism>
<dbReference type="Gene3D" id="2.40.260.10">
    <property type="entry name" value="Sortase"/>
    <property type="match status" value="1"/>
</dbReference>
<evidence type="ECO:0000313" key="3">
    <source>
        <dbReference type="Proteomes" id="UP001183176"/>
    </source>
</evidence>
<dbReference type="InterPro" id="IPR005754">
    <property type="entry name" value="Sortase"/>
</dbReference>
<dbReference type="SUPFAM" id="SSF63817">
    <property type="entry name" value="Sortase"/>
    <property type="match status" value="1"/>
</dbReference>
<sequence>MPVAFATGGLVLGVAATVLISSLGGSHKSASMAVAVPQKSPGAISTISRPAPAAHISGSVKTDETGLSPSVPTAVKIPKIGVSSSLVSLGLAADGTLQVPTDFSKAGWYVSGAYPGEADEPPALIVGHVDNYKGPAVFFRLKELGVGDKVLVPRADGTTATFLVYRTANYVKSSFPARSVYAATGRPELRLITCTGQFDTNARSYLSNFVAYAYLASGSK</sequence>
<protein>
    <submittedName>
        <fullName evidence="2">Class F sortase</fullName>
    </submittedName>
</protein>
<dbReference type="InterPro" id="IPR042001">
    <property type="entry name" value="Sortase_F"/>
</dbReference>
<comment type="caution">
    <text evidence="2">The sequence shown here is derived from an EMBL/GenBank/DDBJ whole genome shotgun (WGS) entry which is preliminary data.</text>
</comment>
<dbReference type="CDD" id="cd05829">
    <property type="entry name" value="Sortase_F"/>
    <property type="match status" value="1"/>
</dbReference>
<dbReference type="NCBIfam" id="NF033748">
    <property type="entry name" value="class_F_sortase"/>
    <property type="match status" value="1"/>
</dbReference>
<reference evidence="3" key="1">
    <citation type="submission" date="2023-07" db="EMBL/GenBank/DDBJ databases">
        <title>30 novel species of actinomycetes from the DSMZ collection.</title>
        <authorList>
            <person name="Nouioui I."/>
        </authorList>
    </citation>
    <scope>NUCLEOTIDE SEQUENCE [LARGE SCALE GENOMIC DNA]</scope>
    <source>
        <strain evidence="3">DSM 44399</strain>
    </source>
</reference>
<name>A0ABU2JAU4_9ACTN</name>
<gene>
    <name evidence="2" type="ORF">RM423_11980</name>
</gene>
<dbReference type="EMBL" id="JAVREH010000014">
    <property type="protein sequence ID" value="MDT0262112.1"/>
    <property type="molecule type" value="Genomic_DNA"/>
</dbReference>
<accession>A0ABU2JAU4</accession>